<dbReference type="PANTHER" id="PTHR30213:SF0">
    <property type="entry name" value="UPF0761 MEMBRANE PROTEIN YIHY"/>
    <property type="match status" value="1"/>
</dbReference>
<feature type="compositionally biased region" description="Basic and acidic residues" evidence="6">
    <location>
        <begin position="310"/>
        <end position="334"/>
    </location>
</feature>
<comment type="subcellular location">
    <subcellularLocation>
        <location evidence="1">Cell membrane</location>
        <topology evidence="1">Multi-pass membrane protein</topology>
    </subcellularLocation>
</comment>
<evidence type="ECO:0000256" key="1">
    <source>
        <dbReference type="ARBA" id="ARBA00004651"/>
    </source>
</evidence>
<feature type="transmembrane region" description="Helical" evidence="7">
    <location>
        <begin position="266"/>
        <end position="286"/>
    </location>
</feature>
<accession>A0A7W9QCQ7</accession>
<dbReference type="NCBIfam" id="TIGR00765">
    <property type="entry name" value="yihY_not_rbn"/>
    <property type="match status" value="1"/>
</dbReference>
<dbReference type="InterPro" id="IPR017039">
    <property type="entry name" value="Virul_fac_BrkB"/>
</dbReference>
<keyword evidence="2" id="KW-1003">Cell membrane</keyword>
<proteinExistence type="predicted"/>
<evidence type="ECO:0000256" key="5">
    <source>
        <dbReference type="ARBA" id="ARBA00023136"/>
    </source>
</evidence>
<name>A0A7W9QCQ7_9ACTN</name>
<dbReference type="Proteomes" id="UP000588098">
    <property type="component" value="Unassembled WGS sequence"/>
</dbReference>
<dbReference type="GO" id="GO:0005886">
    <property type="term" value="C:plasma membrane"/>
    <property type="evidence" value="ECO:0007669"/>
    <property type="project" value="UniProtKB-SubCell"/>
</dbReference>
<dbReference type="RefSeq" id="WP_246495108.1">
    <property type="nucleotide sequence ID" value="NZ_JACHJL010000011.1"/>
</dbReference>
<dbReference type="PANTHER" id="PTHR30213">
    <property type="entry name" value="INNER MEMBRANE PROTEIN YHJD"/>
    <property type="match status" value="1"/>
</dbReference>
<evidence type="ECO:0000313" key="9">
    <source>
        <dbReference type="Proteomes" id="UP000588098"/>
    </source>
</evidence>
<dbReference type="Pfam" id="PF03631">
    <property type="entry name" value="Virul_fac_BrkB"/>
    <property type="match status" value="1"/>
</dbReference>
<evidence type="ECO:0000256" key="7">
    <source>
        <dbReference type="SAM" id="Phobius"/>
    </source>
</evidence>
<evidence type="ECO:0000256" key="3">
    <source>
        <dbReference type="ARBA" id="ARBA00022692"/>
    </source>
</evidence>
<feature type="transmembrane region" description="Helical" evidence="7">
    <location>
        <begin position="48"/>
        <end position="74"/>
    </location>
</feature>
<keyword evidence="3 7" id="KW-0812">Transmembrane</keyword>
<evidence type="ECO:0000256" key="2">
    <source>
        <dbReference type="ARBA" id="ARBA00022475"/>
    </source>
</evidence>
<gene>
    <name evidence="8" type="ORF">FHS42_004442</name>
</gene>
<evidence type="ECO:0000313" key="8">
    <source>
        <dbReference type="EMBL" id="MBB5937363.1"/>
    </source>
</evidence>
<keyword evidence="4 7" id="KW-1133">Transmembrane helix</keyword>
<keyword evidence="9" id="KW-1185">Reference proteome</keyword>
<feature type="transmembrane region" description="Helical" evidence="7">
    <location>
        <begin position="233"/>
        <end position="254"/>
    </location>
</feature>
<feature type="transmembrane region" description="Helical" evidence="7">
    <location>
        <begin position="202"/>
        <end position="221"/>
    </location>
</feature>
<protein>
    <submittedName>
        <fullName evidence="8">Membrane protein</fullName>
    </submittedName>
</protein>
<comment type="caution">
    <text evidence="8">The sequence shown here is derived from an EMBL/GenBank/DDBJ whole genome shotgun (WGS) entry which is preliminary data.</text>
</comment>
<keyword evidence="5 7" id="KW-0472">Membrane</keyword>
<feature type="transmembrane region" description="Helical" evidence="7">
    <location>
        <begin position="111"/>
        <end position="133"/>
    </location>
</feature>
<evidence type="ECO:0000256" key="6">
    <source>
        <dbReference type="SAM" id="MobiDB-lite"/>
    </source>
</evidence>
<evidence type="ECO:0000256" key="4">
    <source>
        <dbReference type="ARBA" id="ARBA00022989"/>
    </source>
</evidence>
<organism evidence="8 9">
    <name type="scientific">Streptomyces zagrosensis</name>
    <dbReference type="NCBI Taxonomy" id="1042984"/>
    <lineage>
        <taxon>Bacteria</taxon>
        <taxon>Bacillati</taxon>
        <taxon>Actinomycetota</taxon>
        <taxon>Actinomycetes</taxon>
        <taxon>Kitasatosporales</taxon>
        <taxon>Streptomycetaceae</taxon>
        <taxon>Streptomyces</taxon>
    </lineage>
</organism>
<feature type="transmembrane region" description="Helical" evidence="7">
    <location>
        <begin position="154"/>
        <end position="182"/>
    </location>
</feature>
<dbReference type="EMBL" id="JACHJL010000011">
    <property type="protein sequence ID" value="MBB5937363.1"/>
    <property type="molecule type" value="Genomic_DNA"/>
</dbReference>
<dbReference type="AlphaFoldDB" id="A0A7W9QCQ7"/>
<sequence>MTHETAPPSPRGPAGRLARRWGLPGRERCRTALGATPRAMWDDDVSDWAAALTYYAVLALLPALLVAVSLIGLAGPAATEELIDQVTAIAPAESGTAVRASLEHMAHQRSAAWALTVVGTVSALWSASSYLAVFRRALHAMHGVRDNRPAWRTAPRILATAVLLMVLLVCTAAALMITGSLAHAVGQLLGVGSAALTAWNVLKWPLLLALVTGLVLLLFRSGPQAARGLSRSAPGGLLAVLLWLVTSVGFTIYATRFGSYDQLYGSLAGAVIFLMWLWLSNLALLAGAQFNAELTRGAAPMAPRHARTRFRPEPGRIVQDRSPSDPNRTLDGHL</sequence>
<feature type="region of interest" description="Disordered" evidence="6">
    <location>
        <begin position="303"/>
        <end position="334"/>
    </location>
</feature>
<reference evidence="8 9" key="1">
    <citation type="submission" date="2020-08" db="EMBL/GenBank/DDBJ databases">
        <title>Genomic Encyclopedia of Type Strains, Phase III (KMG-III): the genomes of soil and plant-associated and newly described type strains.</title>
        <authorList>
            <person name="Whitman W."/>
        </authorList>
    </citation>
    <scope>NUCLEOTIDE SEQUENCE [LARGE SCALE GENOMIC DNA]</scope>
    <source>
        <strain evidence="8 9">CECT 8305</strain>
    </source>
</reference>